<dbReference type="Gene3D" id="3.10.580.10">
    <property type="entry name" value="CBS-domain"/>
    <property type="match status" value="1"/>
</dbReference>
<dbReference type="PANTHER" id="PTHR12320">
    <property type="entry name" value="PROTEIN PHOSPHATASE 2C"/>
    <property type="match status" value="1"/>
</dbReference>
<dbReference type="GO" id="GO:0004722">
    <property type="term" value="F:protein serine/threonine phosphatase activity"/>
    <property type="evidence" value="ECO:0007669"/>
    <property type="project" value="UniProtKB-EC"/>
</dbReference>
<dbReference type="Pfam" id="PF00571">
    <property type="entry name" value="CBS"/>
    <property type="match status" value="2"/>
</dbReference>
<dbReference type="AlphaFoldDB" id="A0AB34IJP8"/>
<keyword evidence="2" id="KW-0464">Manganese</keyword>
<reference evidence="6 7" key="1">
    <citation type="journal article" date="2024" name="Science">
        <title>Giant polyketide synthase enzymes in the biosynthesis of giant marine polyether toxins.</title>
        <authorList>
            <person name="Fallon T.R."/>
            <person name="Shende V.V."/>
            <person name="Wierzbicki I.H."/>
            <person name="Pendleton A.L."/>
            <person name="Watervoot N.F."/>
            <person name="Auber R.P."/>
            <person name="Gonzalez D.J."/>
            <person name="Wisecaver J.H."/>
            <person name="Moore B.S."/>
        </authorList>
    </citation>
    <scope>NUCLEOTIDE SEQUENCE [LARGE SCALE GENOMIC DNA]</scope>
    <source>
        <strain evidence="6 7">12B1</strain>
    </source>
</reference>
<sequence length="592" mass="63606">MGRGMRALTTLAPKVSPHWRSCLGPQHAIVRGVSRSPRASTASTMLARGDAAGLASARAVGLSSFARPCGGIRAARGSVMARHSSTKGAAKPITAKDILKHGKNSGELKYVVEEDRVADAAVKMIKGGVGSLVVKDSSDRVVGFLTQRDVLRCMVNRSSMPLSASEPRGWNVEVGTVMTKAKDLVYLSPEDTLEDARALVSISGKRHVPVLSGSTLLGVISPKDIARCLHLAQPEMRDQSAKTSYVSTVMNRKGMPLGTRLRAPLEQLYQNFAMRPAVANLPHPHKGTAGEDAFLLGPHMIGVADGVGSWWEGGIDPAIYARTLMHESLNTCTKLKAEQELSPGAVLDEAWAKIRRRKTIGSSTVCLVALHPFKAELIAANVGDSGFLLLRRQRGSGDAEGAIGTLDAYGAADSRKGGSYYVAFRSPQQLRGFNAPYQLGRAPDSPEDSPDPRFETPQDADLVRVPVRSGDIVVLATDGLFDNMPENEVLRVVEECEGEDEERLSRRIALRAQELSLDRTIDSPFAILAKDNDIMWGGGRPDDITVIACRISERGPDEPSDRFTAFAGPGPAPEPLPLEDDVVLEAADVSWD</sequence>
<evidence type="ECO:0000313" key="6">
    <source>
        <dbReference type="EMBL" id="KAL1499467.1"/>
    </source>
</evidence>
<keyword evidence="2" id="KW-0378">Hydrolase</keyword>
<comment type="cofactor">
    <cofactor evidence="2">
        <name>Mg(2+)</name>
        <dbReference type="ChEBI" id="CHEBI:18420"/>
    </cofactor>
</comment>
<dbReference type="InterPro" id="IPR036457">
    <property type="entry name" value="PPM-type-like_dom_sf"/>
</dbReference>
<protein>
    <recommendedName>
        <fullName evidence="2">Protein phosphatase</fullName>
        <ecNumber evidence="2">3.1.3.16</ecNumber>
    </recommendedName>
</protein>
<dbReference type="SUPFAM" id="SSF54631">
    <property type="entry name" value="CBS-domain pair"/>
    <property type="match status" value="1"/>
</dbReference>
<comment type="catalytic activity">
    <reaction evidence="2">
        <text>O-phospho-L-seryl-[protein] + H2O = L-seryl-[protein] + phosphate</text>
        <dbReference type="Rhea" id="RHEA:20629"/>
        <dbReference type="Rhea" id="RHEA-COMP:9863"/>
        <dbReference type="Rhea" id="RHEA-COMP:11604"/>
        <dbReference type="ChEBI" id="CHEBI:15377"/>
        <dbReference type="ChEBI" id="CHEBI:29999"/>
        <dbReference type="ChEBI" id="CHEBI:43474"/>
        <dbReference type="ChEBI" id="CHEBI:83421"/>
        <dbReference type="EC" id="3.1.3.16"/>
    </reaction>
</comment>
<evidence type="ECO:0000259" key="5">
    <source>
        <dbReference type="PROSITE" id="PS51746"/>
    </source>
</evidence>
<accession>A0AB34IJP8</accession>
<comment type="similarity">
    <text evidence="2">Belongs to the PP2C family.</text>
</comment>
<dbReference type="PROSITE" id="PS51746">
    <property type="entry name" value="PPM_2"/>
    <property type="match status" value="1"/>
</dbReference>
<dbReference type="InterPro" id="IPR046342">
    <property type="entry name" value="CBS_dom_sf"/>
</dbReference>
<keyword evidence="2" id="KW-0479">Metal-binding</keyword>
<organism evidence="6 7">
    <name type="scientific">Prymnesium parvum</name>
    <name type="common">Toxic golden alga</name>
    <dbReference type="NCBI Taxonomy" id="97485"/>
    <lineage>
        <taxon>Eukaryota</taxon>
        <taxon>Haptista</taxon>
        <taxon>Haptophyta</taxon>
        <taxon>Prymnesiophyceae</taxon>
        <taxon>Prymnesiales</taxon>
        <taxon>Prymnesiaceae</taxon>
        <taxon>Prymnesium</taxon>
    </lineage>
</organism>
<evidence type="ECO:0000313" key="7">
    <source>
        <dbReference type="Proteomes" id="UP001515480"/>
    </source>
</evidence>
<dbReference type="SMART" id="SM00332">
    <property type="entry name" value="PP2Cc"/>
    <property type="match status" value="1"/>
</dbReference>
<keyword evidence="1" id="KW-0129">CBS domain</keyword>
<dbReference type="InterPro" id="IPR039123">
    <property type="entry name" value="PPTC7"/>
</dbReference>
<feature type="region of interest" description="Disordered" evidence="3">
    <location>
        <begin position="438"/>
        <end position="457"/>
    </location>
</feature>
<evidence type="ECO:0000256" key="2">
    <source>
        <dbReference type="RuleBase" id="RU366020"/>
    </source>
</evidence>
<dbReference type="InterPro" id="IPR000644">
    <property type="entry name" value="CBS_dom"/>
</dbReference>
<gene>
    <name evidence="6" type="ORF">AB1Y20_011671</name>
</gene>
<feature type="domain" description="CBS" evidence="4">
    <location>
        <begin position="103"/>
        <end position="162"/>
    </location>
</feature>
<dbReference type="SMART" id="SM00331">
    <property type="entry name" value="PP2C_SIG"/>
    <property type="match status" value="1"/>
</dbReference>
<dbReference type="SUPFAM" id="SSF81606">
    <property type="entry name" value="PP2C-like"/>
    <property type="match status" value="1"/>
</dbReference>
<evidence type="ECO:0000259" key="4">
    <source>
        <dbReference type="PROSITE" id="PS51371"/>
    </source>
</evidence>
<comment type="catalytic activity">
    <reaction evidence="2">
        <text>O-phospho-L-threonyl-[protein] + H2O = L-threonyl-[protein] + phosphate</text>
        <dbReference type="Rhea" id="RHEA:47004"/>
        <dbReference type="Rhea" id="RHEA-COMP:11060"/>
        <dbReference type="Rhea" id="RHEA-COMP:11605"/>
        <dbReference type="ChEBI" id="CHEBI:15377"/>
        <dbReference type="ChEBI" id="CHEBI:30013"/>
        <dbReference type="ChEBI" id="CHEBI:43474"/>
        <dbReference type="ChEBI" id="CHEBI:61977"/>
        <dbReference type="EC" id="3.1.3.16"/>
    </reaction>
</comment>
<dbReference type="SMART" id="SM00116">
    <property type="entry name" value="CBS"/>
    <property type="match status" value="2"/>
</dbReference>
<keyword evidence="2" id="KW-0904">Protein phosphatase</keyword>
<dbReference type="GO" id="GO:0046872">
    <property type="term" value="F:metal ion binding"/>
    <property type="evidence" value="ECO:0007669"/>
    <property type="project" value="UniProtKB-UniRule"/>
</dbReference>
<feature type="region of interest" description="Disordered" evidence="3">
    <location>
        <begin position="555"/>
        <end position="578"/>
    </location>
</feature>
<comment type="cofactor">
    <cofactor evidence="2">
        <name>Mn(2+)</name>
        <dbReference type="ChEBI" id="CHEBI:29035"/>
    </cofactor>
</comment>
<dbReference type="EMBL" id="JBGBPQ010000025">
    <property type="protein sequence ID" value="KAL1499467.1"/>
    <property type="molecule type" value="Genomic_DNA"/>
</dbReference>
<dbReference type="PROSITE" id="PS51371">
    <property type="entry name" value="CBS"/>
    <property type="match status" value="2"/>
</dbReference>
<dbReference type="Gene3D" id="3.60.40.10">
    <property type="entry name" value="PPM-type phosphatase domain"/>
    <property type="match status" value="1"/>
</dbReference>
<keyword evidence="2" id="KW-0460">Magnesium</keyword>
<dbReference type="EC" id="3.1.3.16" evidence="2"/>
<keyword evidence="7" id="KW-1185">Reference proteome</keyword>
<evidence type="ECO:0000256" key="1">
    <source>
        <dbReference type="PROSITE-ProRule" id="PRU00703"/>
    </source>
</evidence>
<name>A0AB34IJP8_PRYPA</name>
<feature type="domain" description="PPM-type phosphatase" evidence="5">
    <location>
        <begin position="275"/>
        <end position="551"/>
    </location>
</feature>
<dbReference type="InterPro" id="IPR001932">
    <property type="entry name" value="PPM-type_phosphatase-like_dom"/>
</dbReference>
<comment type="caution">
    <text evidence="6">The sequence shown here is derived from an EMBL/GenBank/DDBJ whole genome shotgun (WGS) entry which is preliminary data.</text>
</comment>
<evidence type="ECO:0000256" key="3">
    <source>
        <dbReference type="SAM" id="MobiDB-lite"/>
    </source>
</evidence>
<dbReference type="PANTHER" id="PTHR12320:SF1">
    <property type="entry name" value="PROTEIN PHOSPHATASE PTC7 HOMOLOG"/>
    <property type="match status" value="1"/>
</dbReference>
<feature type="domain" description="CBS" evidence="4">
    <location>
        <begin position="178"/>
        <end position="235"/>
    </location>
</feature>
<proteinExistence type="inferred from homology"/>
<dbReference type="Proteomes" id="UP001515480">
    <property type="component" value="Unassembled WGS sequence"/>
</dbReference>